<reference evidence="2 3" key="1">
    <citation type="submission" date="2017-06" db="EMBL/GenBank/DDBJ databases">
        <authorList>
            <consortium name="Pathogen Informatics"/>
        </authorList>
    </citation>
    <scope>NUCLEOTIDE SEQUENCE [LARGE SCALE GENOMIC DNA]</scope>
    <source>
        <strain evidence="2 3">NCTC12149</strain>
    </source>
</reference>
<keyword evidence="1" id="KW-0175">Coiled coil</keyword>
<name>A0AAJ4XCL9_9SPHI</name>
<evidence type="ECO:0000256" key="1">
    <source>
        <dbReference type="SAM" id="Coils"/>
    </source>
</evidence>
<dbReference type="KEGG" id="smiz:4412673_02620"/>
<feature type="coiled-coil region" evidence="1">
    <location>
        <begin position="204"/>
        <end position="251"/>
    </location>
</feature>
<dbReference type="EMBL" id="LT906468">
    <property type="protein sequence ID" value="SNV52123.1"/>
    <property type="molecule type" value="Genomic_DNA"/>
</dbReference>
<gene>
    <name evidence="2" type="ORF">SAMEA4412673_02620</name>
</gene>
<protein>
    <submittedName>
        <fullName evidence="2">Uncharacterized protein</fullName>
    </submittedName>
</protein>
<sequence length="259" mass="30966">MINIFYVQNPQILKPATWKALVEILNINTVIDFLIYNDPNYDYSSALTAHNEVFNKVPRKYSAHKYIPNDFHALETTEKAKIITQKKNYFLSKIFDNAKEYKGPMSPDRKKVNIQNSNNYLIIYHWNKNLDQMMRYIHFGIKNQSICNPRFIAQSDLRLDLKSIDQYQGNWTPVSIKNVLNELEEKYNLSYNQIFKEEYLEAVQNKYQEHLDRLKYEMDEYNIQARINQSNQDIEDNLNEGRNEVQSWREDFGSMDFDD</sequence>
<dbReference type="AlphaFoldDB" id="A0AAJ4XCL9"/>
<evidence type="ECO:0000313" key="2">
    <source>
        <dbReference type="EMBL" id="SNV52123.1"/>
    </source>
</evidence>
<accession>A0AAJ4XCL9</accession>
<organism evidence="2 3">
    <name type="scientific">Sphingobacterium mizutaii</name>
    <dbReference type="NCBI Taxonomy" id="1010"/>
    <lineage>
        <taxon>Bacteria</taxon>
        <taxon>Pseudomonadati</taxon>
        <taxon>Bacteroidota</taxon>
        <taxon>Sphingobacteriia</taxon>
        <taxon>Sphingobacteriales</taxon>
        <taxon>Sphingobacteriaceae</taxon>
        <taxon>Sphingobacterium</taxon>
    </lineage>
</organism>
<proteinExistence type="predicted"/>
<dbReference type="Proteomes" id="UP000215355">
    <property type="component" value="Chromosome 1"/>
</dbReference>
<dbReference type="RefSeq" id="WP_093097521.1">
    <property type="nucleotide sequence ID" value="NZ_FNGK01000001.1"/>
</dbReference>
<evidence type="ECO:0000313" key="3">
    <source>
        <dbReference type="Proteomes" id="UP000215355"/>
    </source>
</evidence>